<dbReference type="InterPro" id="IPR041633">
    <property type="entry name" value="Polbeta"/>
</dbReference>
<dbReference type="NCBIfam" id="NF047752">
    <property type="entry name" value="MntA_antitoxin"/>
    <property type="match status" value="1"/>
</dbReference>
<dbReference type="STRING" id="1802370.A2Z62_01385"/>
<dbReference type="PANTHER" id="PTHR43852">
    <property type="entry name" value="NUCLEOTIDYLTRANSFERASE"/>
    <property type="match status" value="1"/>
</dbReference>
<organism evidence="2 3">
    <name type="scientific">Candidatus Terrybacteria bacterium RIFCSPLOWO2_02_42_20</name>
    <dbReference type="NCBI Taxonomy" id="1802370"/>
    <lineage>
        <taxon>Bacteria</taxon>
        <taxon>Candidatus Terryibacteriota</taxon>
    </lineage>
</organism>
<protein>
    <recommendedName>
        <fullName evidence="1">Polymerase beta nucleotidyltransferase domain-containing protein</fullName>
    </recommendedName>
</protein>
<dbReference type="Proteomes" id="UP000177649">
    <property type="component" value="Unassembled WGS sequence"/>
</dbReference>
<name>A0A1G2Q067_9BACT</name>
<dbReference type="Pfam" id="PF18765">
    <property type="entry name" value="Polbeta"/>
    <property type="match status" value="1"/>
</dbReference>
<reference evidence="2 3" key="1">
    <citation type="journal article" date="2016" name="Nat. Commun.">
        <title>Thousands of microbial genomes shed light on interconnected biogeochemical processes in an aquifer system.</title>
        <authorList>
            <person name="Anantharaman K."/>
            <person name="Brown C.T."/>
            <person name="Hug L.A."/>
            <person name="Sharon I."/>
            <person name="Castelle C.J."/>
            <person name="Probst A.J."/>
            <person name="Thomas B.C."/>
            <person name="Singh A."/>
            <person name="Wilkins M.J."/>
            <person name="Karaoz U."/>
            <person name="Brodie E.L."/>
            <person name="Williams K.H."/>
            <person name="Hubbard S.S."/>
            <person name="Banfield J.F."/>
        </authorList>
    </citation>
    <scope>NUCLEOTIDE SEQUENCE [LARGE SCALE GENOMIC DNA]</scope>
</reference>
<comment type="caution">
    <text evidence="2">The sequence shown here is derived from an EMBL/GenBank/DDBJ whole genome shotgun (WGS) entry which is preliminary data.</text>
</comment>
<sequence length="143" mass="16463">MLKFDKEKLNDFAKKADIKFAVLFGSRAVERVADESDFDIAVSLKNGKSIFDDLGKYSEMLENFAKIFSANEDKIDLTDLNNANILLRYEITKNGVLLFGDPQDYEELKSFSFRDYVDAKPLFDLEDKIIKKRLSFIKENLAV</sequence>
<dbReference type="InterPro" id="IPR052930">
    <property type="entry name" value="TA_antitoxin_MntA"/>
</dbReference>
<evidence type="ECO:0000259" key="1">
    <source>
        <dbReference type="Pfam" id="PF18765"/>
    </source>
</evidence>
<dbReference type="AlphaFoldDB" id="A0A1G2Q067"/>
<feature type="domain" description="Polymerase beta nucleotidyltransferase" evidence="1">
    <location>
        <begin position="7"/>
        <end position="101"/>
    </location>
</feature>
<dbReference type="Gene3D" id="3.30.460.10">
    <property type="entry name" value="Beta Polymerase, domain 2"/>
    <property type="match status" value="1"/>
</dbReference>
<evidence type="ECO:0000313" key="3">
    <source>
        <dbReference type="Proteomes" id="UP000177649"/>
    </source>
</evidence>
<dbReference type="SUPFAM" id="SSF81301">
    <property type="entry name" value="Nucleotidyltransferase"/>
    <property type="match status" value="1"/>
</dbReference>
<dbReference type="CDD" id="cd05403">
    <property type="entry name" value="NT_KNTase_like"/>
    <property type="match status" value="1"/>
</dbReference>
<dbReference type="InterPro" id="IPR043519">
    <property type="entry name" value="NT_sf"/>
</dbReference>
<accession>A0A1G2Q067</accession>
<dbReference type="EMBL" id="MHTA01000026">
    <property type="protein sequence ID" value="OHA53953.1"/>
    <property type="molecule type" value="Genomic_DNA"/>
</dbReference>
<proteinExistence type="predicted"/>
<evidence type="ECO:0000313" key="2">
    <source>
        <dbReference type="EMBL" id="OHA53953.1"/>
    </source>
</evidence>
<gene>
    <name evidence="2" type="ORF">A2Z62_01385</name>
</gene>
<dbReference type="PANTHER" id="PTHR43852:SF3">
    <property type="entry name" value="NUCLEOTIDYLTRANSFERASE"/>
    <property type="match status" value="1"/>
</dbReference>